<dbReference type="GO" id="GO:0008410">
    <property type="term" value="F:CoA-transferase activity"/>
    <property type="evidence" value="ECO:0007669"/>
    <property type="project" value="TreeGrafter"/>
</dbReference>
<dbReference type="PANTHER" id="PTHR48207:SF3">
    <property type="entry name" value="SUCCINATE--HYDROXYMETHYLGLUTARATE COA-TRANSFERASE"/>
    <property type="match status" value="1"/>
</dbReference>
<sequence>MSQTRSPMLTGYRVLDITQIVAGPTCTRILAEMGADVVKLELAPFGDRTRIGGLRSQKPEYKRCSQSTYFVQHNHSKKSLALNLKHDKARALILRMITQFDVLVENFSPGVMDRFGLGYDVLKQLNPRLVMCSISLAGQKGPLANKPGYDYVAQAYAGVTDLIGEADGSPALITMAIGDASTGVAAAMAVGFALLHRERTGEGQYIETSLLDVYFNMHEVAIPRVGLRKGYAPKRTGSQHPDGGPTGIFRCGDGTYLTLATLPHQWEPFATALGRADLLTDPRFATAALRRDNNEQLKEILETWLSSFPSRDAAIAALEQQRIPCAPVLSLREAINHPHLRERGVVRTVSDPYVGEFQIPGPPARFSAWQYASALKADLLGEHNEQVLKDIAGLSEAEIDALYAEGVLVRDGLLDAAGETAQEAAIAR</sequence>
<dbReference type="SUPFAM" id="SSF89796">
    <property type="entry name" value="CoA-transferase family III (CaiB/BaiF)"/>
    <property type="match status" value="1"/>
</dbReference>
<organism evidence="2">
    <name type="scientific">Cupriavidus taiwanensis</name>
    <dbReference type="NCBI Taxonomy" id="164546"/>
    <lineage>
        <taxon>Bacteria</taxon>
        <taxon>Pseudomonadati</taxon>
        <taxon>Pseudomonadota</taxon>
        <taxon>Betaproteobacteria</taxon>
        <taxon>Burkholderiales</taxon>
        <taxon>Burkholderiaceae</taxon>
        <taxon>Cupriavidus</taxon>
    </lineage>
</organism>
<dbReference type="Gene3D" id="3.40.50.10540">
    <property type="entry name" value="Crotonobetainyl-coa:carnitine coa-transferase, domain 1"/>
    <property type="match status" value="1"/>
</dbReference>
<keyword evidence="1 2" id="KW-0808">Transferase</keyword>
<evidence type="ECO:0000313" key="2">
    <source>
        <dbReference type="EMBL" id="SOY67359.1"/>
    </source>
</evidence>
<dbReference type="AlphaFoldDB" id="A0A375CBR2"/>
<protein>
    <submittedName>
        <fullName evidence="2">CoA transferase</fullName>
    </submittedName>
</protein>
<reference evidence="2" key="1">
    <citation type="submission" date="2018-01" db="EMBL/GenBank/DDBJ databases">
        <authorList>
            <person name="Clerissi C."/>
        </authorList>
    </citation>
    <scope>NUCLEOTIDE SEQUENCE</scope>
    <source>
        <strain evidence="2">Cupriavidus taiwanensis STM 3521</strain>
    </source>
</reference>
<dbReference type="Gene3D" id="3.30.1540.10">
    <property type="entry name" value="formyl-coa transferase, domain 3"/>
    <property type="match status" value="1"/>
</dbReference>
<gene>
    <name evidence="2" type="ORF">CBM2589_A80054</name>
</gene>
<accession>A0A375CBR2</accession>
<proteinExistence type="predicted"/>
<dbReference type="Pfam" id="PF02515">
    <property type="entry name" value="CoA_transf_3"/>
    <property type="match status" value="1"/>
</dbReference>
<dbReference type="EMBL" id="OFSP01000038">
    <property type="protein sequence ID" value="SOY67359.1"/>
    <property type="molecule type" value="Genomic_DNA"/>
</dbReference>
<evidence type="ECO:0000256" key="1">
    <source>
        <dbReference type="ARBA" id="ARBA00022679"/>
    </source>
</evidence>
<dbReference type="InterPro" id="IPR003673">
    <property type="entry name" value="CoA-Trfase_fam_III"/>
</dbReference>
<comment type="caution">
    <text evidence="2">The sequence shown here is derived from an EMBL/GenBank/DDBJ whole genome shotgun (WGS) entry which is preliminary data.</text>
</comment>
<dbReference type="InterPro" id="IPR023606">
    <property type="entry name" value="CoA-Trfase_III_dom_1_sf"/>
</dbReference>
<dbReference type="Proteomes" id="UP000256297">
    <property type="component" value="Chromosome CBM2589_a"/>
</dbReference>
<name>A0A375CBR2_9BURK</name>
<dbReference type="InterPro" id="IPR050483">
    <property type="entry name" value="CoA-transferase_III_domain"/>
</dbReference>
<dbReference type="PANTHER" id="PTHR48207">
    <property type="entry name" value="SUCCINATE--HYDROXYMETHYLGLUTARATE COA-TRANSFERASE"/>
    <property type="match status" value="1"/>
</dbReference>
<dbReference type="InterPro" id="IPR044855">
    <property type="entry name" value="CoA-Trfase_III_dom3_sf"/>
</dbReference>